<dbReference type="InterPro" id="IPR003805">
    <property type="entry name" value="CobS"/>
</dbReference>
<comment type="cofactor">
    <cofactor evidence="1 19">
        <name>Mg(2+)</name>
        <dbReference type="ChEBI" id="CHEBI:18420"/>
    </cofactor>
</comment>
<dbReference type="PANTHER" id="PTHR34148">
    <property type="entry name" value="ADENOSYLCOBINAMIDE-GDP RIBAZOLETRANSFERASE"/>
    <property type="match status" value="1"/>
</dbReference>
<evidence type="ECO:0000256" key="16">
    <source>
        <dbReference type="ARBA" id="ARBA00032853"/>
    </source>
</evidence>
<dbReference type="GO" id="GO:0008818">
    <property type="term" value="F:cobalamin 5'-phosphate synthase activity"/>
    <property type="evidence" value="ECO:0007669"/>
    <property type="project" value="UniProtKB-UniRule"/>
</dbReference>
<evidence type="ECO:0000256" key="18">
    <source>
        <dbReference type="ARBA" id="ARBA00049504"/>
    </source>
</evidence>
<evidence type="ECO:0000256" key="1">
    <source>
        <dbReference type="ARBA" id="ARBA00001946"/>
    </source>
</evidence>
<keyword evidence="11 19" id="KW-0460">Magnesium</keyword>
<organism evidence="20 21">
    <name type="scientific">Colwellia psychrerythraea</name>
    <name type="common">Vibrio psychroerythus</name>
    <dbReference type="NCBI Taxonomy" id="28229"/>
    <lineage>
        <taxon>Bacteria</taxon>
        <taxon>Pseudomonadati</taxon>
        <taxon>Pseudomonadota</taxon>
        <taxon>Gammaproteobacteria</taxon>
        <taxon>Alteromonadales</taxon>
        <taxon>Colwelliaceae</taxon>
        <taxon>Colwellia</taxon>
    </lineage>
</organism>
<evidence type="ECO:0000256" key="7">
    <source>
        <dbReference type="ARBA" id="ARBA00022475"/>
    </source>
</evidence>
<dbReference type="Pfam" id="PF02654">
    <property type="entry name" value="CobS"/>
    <property type="match status" value="1"/>
</dbReference>
<dbReference type="GO" id="GO:0005886">
    <property type="term" value="C:plasma membrane"/>
    <property type="evidence" value="ECO:0007669"/>
    <property type="project" value="UniProtKB-SubCell"/>
</dbReference>
<comment type="function">
    <text evidence="14 19">Joins adenosylcobinamide-GDP and alpha-ribazole to generate adenosylcobalamin (Ado-cobalamin). Also synthesizes adenosylcobalamin 5'-phosphate from adenosylcobinamide-GDP and alpha-ribazole 5'-phosphate.</text>
</comment>
<evidence type="ECO:0000256" key="9">
    <source>
        <dbReference type="ARBA" id="ARBA00022679"/>
    </source>
</evidence>
<evidence type="ECO:0000256" key="15">
    <source>
        <dbReference type="ARBA" id="ARBA00032605"/>
    </source>
</evidence>
<keyword evidence="7 19" id="KW-1003">Cell membrane</keyword>
<evidence type="ECO:0000313" key="21">
    <source>
        <dbReference type="Proteomes" id="UP000029843"/>
    </source>
</evidence>
<protein>
    <recommendedName>
        <fullName evidence="6 19">Adenosylcobinamide-GDP ribazoletransferase</fullName>
        <ecNumber evidence="5 19">2.7.8.26</ecNumber>
    </recommendedName>
    <alternativeName>
        <fullName evidence="16 19">Cobalamin synthase</fullName>
    </alternativeName>
    <alternativeName>
        <fullName evidence="15 19">Cobalamin-5'-phosphate synthase</fullName>
    </alternativeName>
</protein>
<evidence type="ECO:0000256" key="14">
    <source>
        <dbReference type="ARBA" id="ARBA00025228"/>
    </source>
</evidence>
<evidence type="ECO:0000313" key="20">
    <source>
        <dbReference type="EMBL" id="KGJ93082.1"/>
    </source>
</evidence>
<dbReference type="UniPathway" id="UPA00148">
    <property type="reaction ID" value="UER00238"/>
</dbReference>
<dbReference type="GO" id="GO:0051073">
    <property type="term" value="F:adenosylcobinamide-GDP ribazoletransferase activity"/>
    <property type="evidence" value="ECO:0007669"/>
    <property type="project" value="UniProtKB-UniRule"/>
</dbReference>
<gene>
    <name evidence="19" type="primary">cobS</name>
    <name evidence="20" type="ORF">ND2E_2548</name>
</gene>
<dbReference type="PATRIC" id="fig|28229.4.peg.1578"/>
<accession>A0A099KTC4</accession>
<dbReference type="Proteomes" id="UP000029843">
    <property type="component" value="Unassembled WGS sequence"/>
</dbReference>
<comment type="caution">
    <text evidence="20">The sequence shown here is derived from an EMBL/GenBank/DDBJ whole genome shotgun (WGS) entry which is preliminary data.</text>
</comment>
<evidence type="ECO:0000256" key="17">
    <source>
        <dbReference type="ARBA" id="ARBA00048623"/>
    </source>
</evidence>
<comment type="similarity">
    <text evidence="4 19">Belongs to the CobS family.</text>
</comment>
<dbReference type="PANTHER" id="PTHR34148:SF1">
    <property type="entry name" value="ADENOSYLCOBINAMIDE-GDP RIBAZOLETRANSFERASE"/>
    <property type="match status" value="1"/>
</dbReference>
<evidence type="ECO:0000256" key="10">
    <source>
        <dbReference type="ARBA" id="ARBA00022692"/>
    </source>
</evidence>
<keyword evidence="13 19" id="KW-0472">Membrane</keyword>
<dbReference type="OrthoDB" id="9794626at2"/>
<comment type="pathway">
    <text evidence="3 19">Cofactor biosynthesis; adenosylcobalamin biosynthesis; adenosylcobalamin from cob(II)yrinate a,c-diamide: step 7/7.</text>
</comment>
<name>A0A099KTC4_COLPS</name>
<evidence type="ECO:0000256" key="11">
    <source>
        <dbReference type="ARBA" id="ARBA00022842"/>
    </source>
</evidence>
<dbReference type="EC" id="2.7.8.26" evidence="5 19"/>
<feature type="transmembrane region" description="Helical" evidence="19">
    <location>
        <begin position="74"/>
        <end position="92"/>
    </location>
</feature>
<evidence type="ECO:0000256" key="2">
    <source>
        <dbReference type="ARBA" id="ARBA00004651"/>
    </source>
</evidence>
<evidence type="ECO:0000256" key="5">
    <source>
        <dbReference type="ARBA" id="ARBA00013200"/>
    </source>
</evidence>
<dbReference type="HAMAP" id="MF_00719">
    <property type="entry name" value="CobS"/>
    <property type="match status" value="1"/>
</dbReference>
<evidence type="ECO:0000256" key="8">
    <source>
        <dbReference type="ARBA" id="ARBA00022573"/>
    </source>
</evidence>
<dbReference type="NCBIfam" id="NF001277">
    <property type="entry name" value="PRK00235.1-3"/>
    <property type="match status" value="1"/>
</dbReference>
<dbReference type="NCBIfam" id="TIGR00317">
    <property type="entry name" value="cobS"/>
    <property type="match status" value="1"/>
</dbReference>
<keyword evidence="8 19" id="KW-0169">Cobalamin biosynthesis</keyword>
<comment type="catalytic activity">
    <reaction evidence="18 19">
        <text>alpha-ribazole 5'-phosphate + adenosylcob(III)inamide-GDP = adenosylcob(III)alamin 5'-phosphate + GMP + H(+)</text>
        <dbReference type="Rhea" id="RHEA:23560"/>
        <dbReference type="ChEBI" id="CHEBI:15378"/>
        <dbReference type="ChEBI" id="CHEBI:57918"/>
        <dbReference type="ChEBI" id="CHEBI:58115"/>
        <dbReference type="ChEBI" id="CHEBI:60487"/>
        <dbReference type="ChEBI" id="CHEBI:60493"/>
        <dbReference type="EC" id="2.7.8.26"/>
    </reaction>
</comment>
<evidence type="ECO:0000256" key="19">
    <source>
        <dbReference type="HAMAP-Rule" id="MF_00719"/>
    </source>
</evidence>
<keyword evidence="10 19" id="KW-0812">Transmembrane</keyword>
<feature type="transmembrane region" description="Helical" evidence="19">
    <location>
        <begin position="122"/>
        <end position="140"/>
    </location>
</feature>
<comment type="catalytic activity">
    <reaction evidence="17 19">
        <text>alpha-ribazole + adenosylcob(III)inamide-GDP = adenosylcob(III)alamin + GMP + H(+)</text>
        <dbReference type="Rhea" id="RHEA:16049"/>
        <dbReference type="ChEBI" id="CHEBI:10329"/>
        <dbReference type="ChEBI" id="CHEBI:15378"/>
        <dbReference type="ChEBI" id="CHEBI:18408"/>
        <dbReference type="ChEBI" id="CHEBI:58115"/>
        <dbReference type="ChEBI" id="CHEBI:60487"/>
        <dbReference type="EC" id="2.7.8.26"/>
    </reaction>
</comment>
<evidence type="ECO:0000256" key="4">
    <source>
        <dbReference type="ARBA" id="ARBA00010561"/>
    </source>
</evidence>
<reference evidence="20 21" key="1">
    <citation type="submission" date="2014-08" db="EMBL/GenBank/DDBJ databases">
        <title>Genomic and Phenotypic Diversity of Colwellia psychrerythraea strains from Disparate Marine Basins.</title>
        <authorList>
            <person name="Techtmann S.M."/>
            <person name="Stelling S.C."/>
            <person name="Utturkar S.M."/>
            <person name="Alshibli N."/>
            <person name="Harris A."/>
            <person name="Brown S.D."/>
            <person name="Hazen T.C."/>
        </authorList>
    </citation>
    <scope>NUCLEOTIDE SEQUENCE [LARGE SCALE GENOMIC DNA]</scope>
    <source>
        <strain evidence="20 21">ND2E</strain>
    </source>
</reference>
<comment type="subcellular location">
    <subcellularLocation>
        <location evidence="2 19">Cell membrane</location>
        <topology evidence="2 19">Multi-pass membrane protein</topology>
    </subcellularLocation>
</comment>
<dbReference type="GO" id="GO:0009236">
    <property type="term" value="P:cobalamin biosynthetic process"/>
    <property type="evidence" value="ECO:0007669"/>
    <property type="project" value="UniProtKB-UniRule"/>
</dbReference>
<feature type="transmembrane region" description="Helical" evidence="19">
    <location>
        <begin position="20"/>
        <end position="37"/>
    </location>
</feature>
<evidence type="ECO:0000256" key="3">
    <source>
        <dbReference type="ARBA" id="ARBA00004663"/>
    </source>
</evidence>
<feature type="transmembrane region" description="Helical" evidence="19">
    <location>
        <begin position="152"/>
        <end position="173"/>
    </location>
</feature>
<feature type="transmembrane region" description="Helical" evidence="19">
    <location>
        <begin position="49"/>
        <end position="68"/>
    </location>
</feature>
<keyword evidence="12 19" id="KW-1133">Transmembrane helix</keyword>
<keyword evidence="9 19" id="KW-0808">Transferase</keyword>
<proteinExistence type="inferred from homology"/>
<sequence>MSTPVTEPPKNKIIEQLNLFYLALSFFTRLPMPKTIYYSEALLNKANRYFSLVGVVTGGILALAYVLFNCFFPINIAILLTMAISLLLTGAFHEDGLADMADGIGGAFTIEKRLTIMKDSRIGTYGAVTLVMTLLLKFTLLVKLAEQGSNHLLFAIILAEVLSRALAGSLISYMPYVSDIEQSKSKPLAQSQSLSELTLLLFIGITPLIFYPSEVIFTLLIILVLFRYLFKRWLMAKIGGFTGDCLGAGQQLSELLIYLTLVSYINKDVFIELARTGHHIMGIVG</sequence>
<dbReference type="RefSeq" id="WP_052056399.1">
    <property type="nucleotide sequence ID" value="NZ_JQED01000015.1"/>
</dbReference>
<feature type="transmembrane region" description="Helical" evidence="19">
    <location>
        <begin position="215"/>
        <end position="230"/>
    </location>
</feature>
<dbReference type="EMBL" id="JQED01000015">
    <property type="protein sequence ID" value="KGJ93082.1"/>
    <property type="molecule type" value="Genomic_DNA"/>
</dbReference>
<evidence type="ECO:0000256" key="6">
    <source>
        <dbReference type="ARBA" id="ARBA00015850"/>
    </source>
</evidence>
<dbReference type="AlphaFoldDB" id="A0A099KTC4"/>
<evidence type="ECO:0000256" key="12">
    <source>
        <dbReference type="ARBA" id="ARBA00022989"/>
    </source>
</evidence>
<evidence type="ECO:0000256" key="13">
    <source>
        <dbReference type="ARBA" id="ARBA00023136"/>
    </source>
</evidence>